<keyword evidence="1" id="KW-0547">Nucleotide-binding</keyword>
<accession>A0A0L0F2D1</accession>
<evidence type="ECO:0000256" key="1">
    <source>
        <dbReference type="ARBA" id="ARBA00022741"/>
    </source>
</evidence>
<dbReference type="STRING" id="667725.A0A0L0F2D1"/>
<gene>
    <name evidence="5" type="ORF">SARC_16587</name>
</gene>
<feature type="non-terminal residue" evidence="5">
    <location>
        <position position="72"/>
    </location>
</feature>
<dbReference type="eggNOG" id="KOG0922">
    <property type="taxonomic scope" value="Eukaryota"/>
</dbReference>
<dbReference type="Proteomes" id="UP000054560">
    <property type="component" value="Unassembled WGS sequence"/>
</dbReference>
<dbReference type="RefSeq" id="XP_014144782.1">
    <property type="nucleotide sequence ID" value="XM_014289307.1"/>
</dbReference>
<keyword evidence="2" id="KW-0378">Hydrolase</keyword>
<reference evidence="5 6" key="1">
    <citation type="submission" date="2011-02" db="EMBL/GenBank/DDBJ databases">
        <title>The Genome Sequence of Sphaeroforma arctica JP610.</title>
        <authorList>
            <consortium name="The Broad Institute Genome Sequencing Platform"/>
            <person name="Russ C."/>
            <person name="Cuomo C."/>
            <person name="Young S.K."/>
            <person name="Zeng Q."/>
            <person name="Gargeya S."/>
            <person name="Alvarado L."/>
            <person name="Berlin A."/>
            <person name="Chapman S.B."/>
            <person name="Chen Z."/>
            <person name="Freedman E."/>
            <person name="Gellesch M."/>
            <person name="Goldberg J."/>
            <person name="Griggs A."/>
            <person name="Gujja S."/>
            <person name="Heilman E."/>
            <person name="Heiman D."/>
            <person name="Howarth C."/>
            <person name="Mehta T."/>
            <person name="Neiman D."/>
            <person name="Pearson M."/>
            <person name="Roberts A."/>
            <person name="Saif S."/>
            <person name="Shea T."/>
            <person name="Shenoy N."/>
            <person name="Sisk P."/>
            <person name="Stolte C."/>
            <person name="Sykes S."/>
            <person name="White J."/>
            <person name="Yandava C."/>
            <person name="Burger G."/>
            <person name="Gray M.W."/>
            <person name="Holland P.W.H."/>
            <person name="King N."/>
            <person name="Lang F.B.F."/>
            <person name="Roger A.J."/>
            <person name="Ruiz-Trillo I."/>
            <person name="Haas B."/>
            <person name="Nusbaum C."/>
            <person name="Birren B."/>
        </authorList>
    </citation>
    <scope>NUCLEOTIDE SEQUENCE [LARGE SCALE GENOMIC DNA]</scope>
    <source>
        <strain evidence="5 6">JP610</strain>
    </source>
</reference>
<dbReference type="InterPro" id="IPR042035">
    <property type="entry name" value="DEAH_win-hel_dom"/>
</dbReference>
<evidence type="ECO:0000256" key="2">
    <source>
        <dbReference type="ARBA" id="ARBA00022801"/>
    </source>
</evidence>
<dbReference type="AlphaFoldDB" id="A0A0L0F2D1"/>
<dbReference type="EMBL" id="KQ250039">
    <property type="protein sequence ID" value="KNC70880.1"/>
    <property type="molecule type" value="Genomic_DNA"/>
</dbReference>
<protein>
    <submittedName>
        <fullName evidence="5">Uncharacterized protein</fullName>
    </submittedName>
</protein>
<keyword evidence="4" id="KW-0067">ATP-binding</keyword>
<dbReference type="PANTHER" id="PTHR18934:SF99">
    <property type="entry name" value="ATP-DEPENDENT RNA HELICASE DHX37-RELATED"/>
    <property type="match status" value="1"/>
</dbReference>
<name>A0A0L0F2D1_9EUKA</name>
<dbReference type="SUPFAM" id="SSF52540">
    <property type="entry name" value="P-loop containing nucleoside triphosphate hydrolases"/>
    <property type="match status" value="1"/>
</dbReference>
<dbReference type="PANTHER" id="PTHR18934">
    <property type="entry name" value="ATP-DEPENDENT RNA HELICASE"/>
    <property type="match status" value="1"/>
</dbReference>
<dbReference type="GO" id="GO:0016787">
    <property type="term" value="F:hydrolase activity"/>
    <property type="evidence" value="ECO:0007669"/>
    <property type="project" value="UniProtKB-KW"/>
</dbReference>
<evidence type="ECO:0000256" key="3">
    <source>
        <dbReference type="ARBA" id="ARBA00022806"/>
    </source>
</evidence>
<keyword evidence="3" id="KW-0347">Helicase</keyword>
<dbReference type="GO" id="GO:0004386">
    <property type="term" value="F:helicase activity"/>
    <property type="evidence" value="ECO:0007669"/>
    <property type="project" value="UniProtKB-KW"/>
</dbReference>
<proteinExistence type="predicted"/>
<organism evidence="5 6">
    <name type="scientific">Sphaeroforma arctica JP610</name>
    <dbReference type="NCBI Taxonomy" id="667725"/>
    <lineage>
        <taxon>Eukaryota</taxon>
        <taxon>Ichthyosporea</taxon>
        <taxon>Ichthyophonida</taxon>
        <taxon>Sphaeroforma</taxon>
    </lineage>
</organism>
<keyword evidence="6" id="KW-1185">Reference proteome</keyword>
<evidence type="ECO:0000313" key="6">
    <source>
        <dbReference type="Proteomes" id="UP000054560"/>
    </source>
</evidence>
<dbReference type="GeneID" id="25917091"/>
<evidence type="ECO:0000313" key="5">
    <source>
        <dbReference type="EMBL" id="KNC70880.1"/>
    </source>
</evidence>
<feature type="non-terminal residue" evidence="5">
    <location>
        <position position="1"/>
    </location>
</feature>
<dbReference type="GO" id="GO:0005524">
    <property type="term" value="F:ATP binding"/>
    <property type="evidence" value="ECO:0007669"/>
    <property type="project" value="UniProtKB-KW"/>
</dbReference>
<dbReference type="Gene3D" id="1.10.10.2130">
    <property type="entry name" value="DEAH helicase family, winged-helix domain"/>
    <property type="match status" value="1"/>
</dbReference>
<dbReference type="GO" id="GO:0003723">
    <property type="term" value="F:RNA binding"/>
    <property type="evidence" value="ECO:0007669"/>
    <property type="project" value="TreeGrafter"/>
</dbReference>
<dbReference type="OrthoDB" id="10253254at2759"/>
<sequence length="72" mass="8048">RTRAGKCFRLYSEAIFTGLLPPVTVPEIQRMNLSTVILYIKCCGVSDVVGFELLDPPTTLATREAMRDLIVF</sequence>
<evidence type="ECO:0000256" key="4">
    <source>
        <dbReference type="ARBA" id="ARBA00022840"/>
    </source>
</evidence>
<dbReference type="InterPro" id="IPR027417">
    <property type="entry name" value="P-loop_NTPase"/>
</dbReference>